<comment type="caution">
    <text evidence="1">The sequence shown here is derived from an EMBL/GenBank/DDBJ whole genome shotgun (WGS) entry which is preliminary data.</text>
</comment>
<dbReference type="EMBL" id="BLJN01000008">
    <property type="protein sequence ID" value="GFE84299.1"/>
    <property type="molecule type" value="Genomic_DNA"/>
</dbReference>
<reference evidence="2" key="1">
    <citation type="submission" date="2020-01" db="EMBL/GenBank/DDBJ databases">
        <title>'Steroidobacter agaridevorans' sp. nov., agar-degrading bacteria isolated from rhizosphere soils.</title>
        <authorList>
            <person name="Ikenaga M."/>
            <person name="Kataoka M."/>
            <person name="Murouchi A."/>
            <person name="Katsuragi S."/>
            <person name="Sakai M."/>
        </authorList>
    </citation>
    <scope>NUCLEOTIDE SEQUENCE [LARGE SCALE GENOMIC DNA]</scope>
    <source>
        <strain evidence="2">YU21-B</strain>
    </source>
</reference>
<accession>A0A829YM80</accession>
<evidence type="ECO:0000313" key="1">
    <source>
        <dbReference type="EMBL" id="GFE84299.1"/>
    </source>
</evidence>
<sequence>MERTPPASVSPIPRPGLTDFVDSVPMPDRWRIVDTLGYKERWWDPYNRNVLKADKPVVGEDWFFNLGVISDTIYELREVPTPIGAISTDRPGGIDVFGSSDQWSVAQNMSFEFVYYKGNTVFKPPDWEFRVTPVISYNYTELEEVQGVNADARRGLTRDDTFVGLQAAFVDRHLRNVSDNYDFDSFRIGIQPFSSDFRGFLFQDNQLGARLFGTRGNNKWQYNIAYFRRLEKDTNSGLNDLGEDLREDDVFVANLYRQDFPVLGFTSQATVLHNRNREDELRYNNNGFIERPASLGLENLREYDVTYIGYNGDGHFGRVNLTTSVYYAIGDETPSVFVNQEVDISALFAAAELSMDFDWIRPRISLLYGSGDDDPFDDEANGFDAVFENPQFAGADTSYFIRQAVPLIGGGRVALSTRNGVLNSLRSSKEEGQSNFTNPGILMAGLGVDMDLMPELRLSFNANTLYFDDPTVIEVARNQGPIDKHIGYDVSASLIYRPMMSQNIVVRASYATLIAGDGFDALFPDEDPGYFQLNAIFAY</sequence>
<organism evidence="1 2">
    <name type="scientific">Steroidobacter agaridevorans</name>
    <dbReference type="NCBI Taxonomy" id="2695856"/>
    <lineage>
        <taxon>Bacteria</taxon>
        <taxon>Pseudomonadati</taxon>
        <taxon>Pseudomonadota</taxon>
        <taxon>Gammaproteobacteria</taxon>
        <taxon>Steroidobacterales</taxon>
        <taxon>Steroidobacteraceae</taxon>
        <taxon>Steroidobacter</taxon>
    </lineage>
</organism>
<gene>
    <name evidence="1" type="ORF">GCM10011487_62990</name>
</gene>
<name>A0A829YM80_9GAMM</name>
<evidence type="ECO:0008006" key="3">
    <source>
        <dbReference type="Google" id="ProtNLM"/>
    </source>
</evidence>
<protein>
    <recommendedName>
        <fullName evidence="3">Alginate export domain-containing protein</fullName>
    </recommendedName>
</protein>
<evidence type="ECO:0000313" key="2">
    <source>
        <dbReference type="Proteomes" id="UP000445000"/>
    </source>
</evidence>
<keyword evidence="2" id="KW-1185">Reference proteome</keyword>
<dbReference type="AlphaFoldDB" id="A0A829YM80"/>
<proteinExistence type="predicted"/>
<dbReference type="Proteomes" id="UP000445000">
    <property type="component" value="Unassembled WGS sequence"/>
</dbReference>